<keyword evidence="10 15" id="KW-0067">ATP-binding</keyword>
<comment type="similarity">
    <text evidence="3 15">Belongs to the protein kinase superfamily. KdkA/RfaP family.</text>
</comment>
<dbReference type="AlphaFoldDB" id="A0A1B8HWN0"/>
<evidence type="ECO:0000313" key="18">
    <source>
        <dbReference type="Proteomes" id="UP000196485"/>
    </source>
</evidence>
<evidence type="ECO:0000256" key="14">
    <source>
        <dbReference type="ARBA" id="ARBA00034417"/>
    </source>
</evidence>
<evidence type="ECO:0000256" key="5">
    <source>
        <dbReference type="ARBA" id="ARBA00022475"/>
    </source>
</evidence>
<dbReference type="EMBL" id="FYAH01000006">
    <property type="protein sequence ID" value="SMY17590.1"/>
    <property type="molecule type" value="Genomic_DNA"/>
</dbReference>
<keyword evidence="7 15" id="KW-0808">Transferase</keyword>
<evidence type="ECO:0000256" key="2">
    <source>
        <dbReference type="ARBA" id="ARBA00004713"/>
    </source>
</evidence>
<organism evidence="17 18">
    <name type="scientific">Photobacterium aquimaris</name>
    <dbReference type="NCBI Taxonomy" id="512643"/>
    <lineage>
        <taxon>Bacteria</taxon>
        <taxon>Pseudomonadati</taxon>
        <taxon>Pseudomonadota</taxon>
        <taxon>Gammaproteobacteria</taxon>
        <taxon>Vibrionales</taxon>
        <taxon>Vibrionaceae</taxon>
        <taxon>Photobacterium</taxon>
    </lineage>
</organism>
<evidence type="ECO:0000256" key="15">
    <source>
        <dbReference type="HAMAP-Rule" id="MF_00521"/>
    </source>
</evidence>
<feature type="active site" evidence="15">
    <location>
        <position position="166"/>
    </location>
</feature>
<dbReference type="InterPro" id="IPR011009">
    <property type="entry name" value="Kinase-like_dom_sf"/>
</dbReference>
<dbReference type="UniPathway" id="UPA00958"/>
<keyword evidence="6 15" id="KW-0997">Cell inner membrane</keyword>
<dbReference type="Proteomes" id="UP000196485">
    <property type="component" value="Unassembled WGS sequence"/>
</dbReference>
<dbReference type="GO" id="GO:0016301">
    <property type="term" value="F:kinase activity"/>
    <property type="evidence" value="ECO:0007669"/>
    <property type="project" value="UniProtKB-KW"/>
</dbReference>
<evidence type="ECO:0000313" key="16">
    <source>
        <dbReference type="EMBL" id="PSU11990.1"/>
    </source>
</evidence>
<dbReference type="RefSeq" id="WP_060997853.1">
    <property type="nucleotide sequence ID" value="NZ_FYAH01000006.1"/>
</dbReference>
<evidence type="ECO:0000256" key="9">
    <source>
        <dbReference type="ARBA" id="ARBA00022777"/>
    </source>
</evidence>
<comment type="catalytic activity">
    <reaction evidence="14 15">
        <text>an alpha-Kdo-(2-&gt;6)-lipid IVA + ATP = a 4-O-phospho-alpha-Kdo-(2-&gt;6)-lipid IVA + ADP + H(+)</text>
        <dbReference type="Rhea" id="RHEA:74271"/>
        <dbReference type="ChEBI" id="CHEBI:15378"/>
        <dbReference type="ChEBI" id="CHEBI:30616"/>
        <dbReference type="ChEBI" id="CHEBI:176428"/>
        <dbReference type="ChEBI" id="CHEBI:193140"/>
        <dbReference type="ChEBI" id="CHEBI:456216"/>
        <dbReference type="EC" id="2.7.1.166"/>
    </reaction>
</comment>
<name>A0A1B8HWN0_9GAMM</name>
<evidence type="ECO:0000256" key="13">
    <source>
        <dbReference type="ARBA" id="ARBA00029511"/>
    </source>
</evidence>
<evidence type="ECO:0000256" key="6">
    <source>
        <dbReference type="ARBA" id="ARBA00022519"/>
    </source>
</evidence>
<evidence type="ECO:0000256" key="11">
    <source>
        <dbReference type="ARBA" id="ARBA00022985"/>
    </source>
</evidence>
<evidence type="ECO:0000256" key="3">
    <source>
        <dbReference type="ARBA" id="ARBA00010327"/>
    </source>
</evidence>
<dbReference type="HAMAP" id="MF_00521">
    <property type="entry name" value="KDO_kinase"/>
    <property type="match status" value="1"/>
</dbReference>
<keyword evidence="11 15" id="KW-0448">Lipopolysaccharide biosynthesis</keyword>
<dbReference type="EMBL" id="PYLY01000004">
    <property type="protein sequence ID" value="PSU11990.1"/>
    <property type="molecule type" value="Genomic_DNA"/>
</dbReference>
<dbReference type="EC" id="2.7.1.166" evidence="4 15"/>
<evidence type="ECO:0000256" key="1">
    <source>
        <dbReference type="ARBA" id="ARBA00004515"/>
    </source>
</evidence>
<evidence type="ECO:0000256" key="4">
    <source>
        <dbReference type="ARBA" id="ARBA00011988"/>
    </source>
</evidence>
<reference evidence="16 19" key="3">
    <citation type="submission" date="2018-03" db="EMBL/GenBank/DDBJ databases">
        <title>Whole genome sequencing of Histamine producing bacteria.</title>
        <authorList>
            <person name="Butler K."/>
        </authorList>
    </citation>
    <scope>NUCLEOTIDE SEQUENCE [LARGE SCALE GENOMIC DNA]</scope>
    <source>
        <strain evidence="16 19">DSM 23343</strain>
    </source>
</reference>
<dbReference type="GO" id="GO:0005886">
    <property type="term" value="C:plasma membrane"/>
    <property type="evidence" value="ECO:0007669"/>
    <property type="project" value="UniProtKB-SubCell"/>
</dbReference>
<sequence>MQEIISNNQAIWFDSDYLSADPHGCFDIEYWRQRDAVIGSAEGRGTTWFVADEKLEMALRHYHRGGLFAKVNNDSYWFSNWNNTRSGAELALLKLLRDGGVNVPRPVAARAVKKGLTYKADILVEKVANSRDLVALLRSQTVAATVWRDIGEMIGKMHDLQVCHTDLNAHNILLDDSQRPWLIDFDKCDCRDGDDWKVENLARLKRSFLKEVDKRAIKWCEDDWVALCDGYAHKSQLRITIG</sequence>
<reference evidence="18" key="1">
    <citation type="submission" date="2017-06" db="EMBL/GenBank/DDBJ databases">
        <authorList>
            <person name="Rodrigo-Torres L."/>
            <person name="Arahal R. D."/>
            <person name="Lucena T."/>
        </authorList>
    </citation>
    <scope>NUCLEOTIDE SEQUENCE [LARGE SCALE GENOMIC DNA]</scope>
    <source>
        <strain evidence="18">type strain: CECT 9192</strain>
    </source>
</reference>
<dbReference type="GO" id="GO:0009244">
    <property type="term" value="P:lipopolysaccharide core region biosynthetic process"/>
    <property type="evidence" value="ECO:0007669"/>
    <property type="project" value="UniProtKB-UniRule"/>
</dbReference>
<evidence type="ECO:0000256" key="8">
    <source>
        <dbReference type="ARBA" id="ARBA00022741"/>
    </source>
</evidence>
<keyword evidence="9 15" id="KW-0418">Kinase</keyword>
<keyword evidence="8 15" id="KW-0547">Nucleotide-binding</keyword>
<proteinExistence type="inferred from homology"/>
<dbReference type="InterPro" id="IPR022826">
    <property type="entry name" value="KDO_kinase"/>
</dbReference>
<dbReference type="GO" id="GO:0016773">
    <property type="term" value="F:phosphotransferase activity, alcohol group as acceptor"/>
    <property type="evidence" value="ECO:0007669"/>
    <property type="project" value="UniProtKB-UniRule"/>
</dbReference>
<comment type="function">
    <text evidence="15">Catalyzes the ATP-dependent phosphorylation of the 3-deoxy-D-manno-octulosonic acid (Kdo) residue in Kdo-lipid IV(A) at the 4-OH position.</text>
</comment>
<dbReference type="NCBIfam" id="NF002475">
    <property type="entry name" value="PRK01723.1"/>
    <property type="match status" value="1"/>
</dbReference>
<evidence type="ECO:0000256" key="10">
    <source>
        <dbReference type="ARBA" id="ARBA00022840"/>
    </source>
</evidence>
<dbReference type="Pfam" id="PF06293">
    <property type="entry name" value="Kdo"/>
    <property type="match status" value="1"/>
</dbReference>
<dbReference type="Gene3D" id="1.10.510.10">
    <property type="entry name" value="Transferase(Phosphotransferase) domain 1"/>
    <property type="match status" value="1"/>
</dbReference>
<dbReference type="OrthoDB" id="6854449at2"/>
<dbReference type="Proteomes" id="UP000241858">
    <property type="component" value="Unassembled WGS sequence"/>
</dbReference>
<evidence type="ECO:0000313" key="19">
    <source>
        <dbReference type="Proteomes" id="UP000241858"/>
    </source>
</evidence>
<comment type="subcellular location">
    <subcellularLocation>
        <location evidence="1 15">Cell inner membrane</location>
        <topology evidence="1 15">Peripheral membrane protein</topology>
        <orientation evidence="1 15">Cytoplasmic side</orientation>
    </subcellularLocation>
</comment>
<comment type="pathway">
    <text evidence="2 15">Bacterial outer membrane biogenesis; LPS core biosynthesis.</text>
</comment>
<keyword evidence="12 15" id="KW-0472">Membrane</keyword>
<evidence type="ECO:0000313" key="17">
    <source>
        <dbReference type="EMBL" id="SMY17590.1"/>
    </source>
</evidence>
<protein>
    <recommendedName>
        <fullName evidence="13 15">3-deoxy-D-manno-octulosonic acid kinase</fullName>
        <shortName evidence="15">Kdo kinase</shortName>
        <ecNumber evidence="4 15">2.7.1.166</ecNumber>
    </recommendedName>
</protein>
<dbReference type="GO" id="GO:0005524">
    <property type="term" value="F:ATP binding"/>
    <property type="evidence" value="ECO:0007669"/>
    <property type="project" value="UniProtKB-UniRule"/>
</dbReference>
<evidence type="ECO:0000256" key="7">
    <source>
        <dbReference type="ARBA" id="ARBA00022679"/>
    </source>
</evidence>
<reference evidence="17" key="2">
    <citation type="submission" date="2017-06" db="EMBL/GenBank/DDBJ databases">
        <authorList>
            <person name="Kim H.J."/>
            <person name="Triplett B.A."/>
        </authorList>
    </citation>
    <scope>NUCLEOTIDE SEQUENCE [LARGE SCALE GENOMIC DNA]</scope>
    <source>
        <strain evidence="17">Type strain: CECT 9192</strain>
    </source>
</reference>
<keyword evidence="18" id="KW-1185">Reference proteome</keyword>
<keyword evidence="5 15" id="KW-1003">Cell membrane</keyword>
<dbReference type="SUPFAM" id="SSF56112">
    <property type="entry name" value="Protein kinase-like (PK-like)"/>
    <property type="match status" value="1"/>
</dbReference>
<evidence type="ECO:0000256" key="12">
    <source>
        <dbReference type="ARBA" id="ARBA00023136"/>
    </source>
</evidence>
<accession>A0A1B8HWN0</accession>
<gene>
    <name evidence="15 17" type="primary">kdkA</name>
    <name evidence="16" type="ORF">C0W81_02845</name>
    <name evidence="17" type="ORF">PAQU9191_02902</name>
</gene>